<dbReference type="RefSeq" id="WP_160862307.1">
    <property type="nucleotide sequence ID" value="NZ_WUMK01000012.1"/>
</dbReference>
<sequence length="61" mass="6123">MAALIMILGLLQIAGGVFVVVTAKSAIHEILATAAFGFGVISVALSVIIAKIDDAVKSKVG</sequence>
<protein>
    <submittedName>
        <fullName evidence="2">Uncharacterized protein</fullName>
    </submittedName>
</protein>
<proteinExistence type="predicted"/>
<keyword evidence="3" id="KW-1185">Reference proteome</keyword>
<dbReference type="OrthoDB" id="8117444at2"/>
<keyword evidence="1" id="KW-0812">Transmembrane</keyword>
<evidence type="ECO:0000313" key="2">
    <source>
        <dbReference type="EMBL" id="MXN48815.1"/>
    </source>
</evidence>
<evidence type="ECO:0000256" key="1">
    <source>
        <dbReference type="SAM" id="Phobius"/>
    </source>
</evidence>
<keyword evidence="1" id="KW-1133">Transmembrane helix</keyword>
<name>A0A6N8SIB8_9HYPH</name>
<dbReference type="AlphaFoldDB" id="A0A6N8SIB8"/>
<comment type="caution">
    <text evidence="2">The sequence shown here is derived from an EMBL/GenBank/DDBJ whole genome shotgun (WGS) entry which is preliminary data.</text>
</comment>
<keyword evidence="1" id="KW-0472">Membrane</keyword>
<gene>
    <name evidence="2" type="ORF">GR138_26810</name>
</gene>
<accession>A0A6N8SIB8</accession>
<dbReference type="EMBL" id="WUMK01000012">
    <property type="protein sequence ID" value="MXN48815.1"/>
    <property type="molecule type" value="Genomic_DNA"/>
</dbReference>
<feature type="transmembrane region" description="Helical" evidence="1">
    <location>
        <begin position="26"/>
        <end position="50"/>
    </location>
</feature>
<reference evidence="2 3" key="1">
    <citation type="submission" date="2019-12" db="EMBL/GenBank/DDBJ databases">
        <title>Shinella kummerowiae sp. nov., a symbiotic bacterium isolated from root nodules of the herbal legume Kummerowia stipulacea.</title>
        <authorList>
            <person name="Gao J."/>
        </authorList>
    </citation>
    <scope>NUCLEOTIDE SEQUENCE [LARGE SCALE GENOMIC DNA]</scope>
    <source>
        <strain evidence="2 3">CCBAU 25048</strain>
    </source>
</reference>
<organism evidence="2 3">
    <name type="scientific">Shinella kummerowiae</name>
    <dbReference type="NCBI Taxonomy" id="417745"/>
    <lineage>
        <taxon>Bacteria</taxon>
        <taxon>Pseudomonadati</taxon>
        <taxon>Pseudomonadota</taxon>
        <taxon>Alphaproteobacteria</taxon>
        <taxon>Hyphomicrobiales</taxon>
        <taxon>Rhizobiaceae</taxon>
        <taxon>Shinella</taxon>
    </lineage>
</organism>
<evidence type="ECO:0000313" key="3">
    <source>
        <dbReference type="Proteomes" id="UP000435802"/>
    </source>
</evidence>
<dbReference type="Proteomes" id="UP000435802">
    <property type="component" value="Unassembled WGS sequence"/>
</dbReference>